<protein>
    <submittedName>
        <fullName evidence="2">Uncharacterized protein</fullName>
    </submittedName>
</protein>
<dbReference type="HOGENOM" id="CLU_1854723_0_0_1"/>
<dbReference type="EMBL" id="KN818245">
    <property type="protein sequence ID" value="KIL65021.1"/>
    <property type="molecule type" value="Genomic_DNA"/>
</dbReference>
<proteinExistence type="predicted"/>
<organism evidence="2 3">
    <name type="scientific">Amanita muscaria (strain Koide BX008)</name>
    <dbReference type="NCBI Taxonomy" id="946122"/>
    <lineage>
        <taxon>Eukaryota</taxon>
        <taxon>Fungi</taxon>
        <taxon>Dikarya</taxon>
        <taxon>Basidiomycota</taxon>
        <taxon>Agaricomycotina</taxon>
        <taxon>Agaricomycetes</taxon>
        <taxon>Agaricomycetidae</taxon>
        <taxon>Agaricales</taxon>
        <taxon>Pluteineae</taxon>
        <taxon>Amanitaceae</taxon>
        <taxon>Amanita</taxon>
    </lineage>
</organism>
<gene>
    <name evidence="2" type="ORF">M378DRAFT_11124</name>
</gene>
<evidence type="ECO:0000256" key="1">
    <source>
        <dbReference type="SAM" id="Coils"/>
    </source>
</evidence>
<name>A0A0C2X6X6_AMAMK</name>
<sequence>MFSEGVSQQVYHREEGLFAKAVSFVMTSPLDELKKDLEVLRNRIETWETTLEEDLKANKRVTERDEEWFVDGECAPALAECLEDPSDCDKETSGSVIICTKGPEPSIKDTLQQAAVVKKNATYKSNALKFSTGRNQSL</sequence>
<reference evidence="2 3" key="1">
    <citation type="submission" date="2014-04" db="EMBL/GenBank/DDBJ databases">
        <title>Evolutionary Origins and Diversification of the Mycorrhizal Mutualists.</title>
        <authorList>
            <consortium name="DOE Joint Genome Institute"/>
            <consortium name="Mycorrhizal Genomics Consortium"/>
            <person name="Kohler A."/>
            <person name="Kuo A."/>
            <person name="Nagy L.G."/>
            <person name="Floudas D."/>
            <person name="Copeland A."/>
            <person name="Barry K.W."/>
            <person name="Cichocki N."/>
            <person name="Veneault-Fourrey C."/>
            <person name="LaButti K."/>
            <person name="Lindquist E.A."/>
            <person name="Lipzen A."/>
            <person name="Lundell T."/>
            <person name="Morin E."/>
            <person name="Murat C."/>
            <person name="Riley R."/>
            <person name="Ohm R."/>
            <person name="Sun H."/>
            <person name="Tunlid A."/>
            <person name="Henrissat B."/>
            <person name="Grigoriev I.V."/>
            <person name="Hibbett D.S."/>
            <person name="Martin F."/>
        </authorList>
    </citation>
    <scope>NUCLEOTIDE SEQUENCE [LARGE SCALE GENOMIC DNA]</scope>
    <source>
        <strain evidence="2 3">Koide BX008</strain>
    </source>
</reference>
<feature type="coiled-coil region" evidence="1">
    <location>
        <begin position="30"/>
        <end position="57"/>
    </location>
</feature>
<accession>A0A0C2X6X6</accession>
<evidence type="ECO:0000313" key="2">
    <source>
        <dbReference type="EMBL" id="KIL65021.1"/>
    </source>
</evidence>
<keyword evidence="3" id="KW-1185">Reference proteome</keyword>
<dbReference type="Proteomes" id="UP000054549">
    <property type="component" value="Unassembled WGS sequence"/>
</dbReference>
<dbReference type="AlphaFoldDB" id="A0A0C2X6X6"/>
<dbReference type="InParanoid" id="A0A0C2X6X6"/>
<evidence type="ECO:0000313" key="3">
    <source>
        <dbReference type="Proteomes" id="UP000054549"/>
    </source>
</evidence>
<keyword evidence="1" id="KW-0175">Coiled coil</keyword>